<dbReference type="GO" id="GO:0016020">
    <property type="term" value="C:membrane"/>
    <property type="evidence" value="ECO:0007669"/>
    <property type="project" value="UniProtKB-SubCell"/>
</dbReference>
<feature type="compositionally biased region" description="Low complexity" evidence="6">
    <location>
        <begin position="177"/>
        <end position="188"/>
    </location>
</feature>
<reference evidence="11" key="1">
    <citation type="submission" date="2008-04" db="EMBL/GenBank/DDBJ databases">
        <title>Complete sequence of chromosome 2 of Burkholderia ambifaria MC40-6.</title>
        <authorList>
            <person name="Copeland A."/>
            <person name="Lucas S."/>
            <person name="Lapidus A."/>
            <person name="Glavina del Rio T."/>
            <person name="Dalin E."/>
            <person name="Tice H."/>
            <person name="Pitluck S."/>
            <person name="Chain P."/>
            <person name="Malfatti S."/>
            <person name="Shin M."/>
            <person name="Vergez L."/>
            <person name="Lang D."/>
            <person name="Schmutz J."/>
            <person name="Larimer F."/>
            <person name="Land M."/>
            <person name="Hauser L."/>
            <person name="Kyrpides N."/>
            <person name="Lykidis A."/>
            <person name="Ramette A."/>
            <person name="Konstantinidis K."/>
            <person name="Tiedje J."/>
            <person name="Richardson P."/>
        </authorList>
    </citation>
    <scope>NUCLEOTIDE SEQUENCE [LARGE SCALE GENOMIC DNA]</scope>
    <source>
        <strain evidence="11">MC40-6</strain>
    </source>
</reference>
<evidence type="ECO:0000259" key="9">
    <source>
        <dbReference type="Pfam" id="PF01266"/>
    </source>
</evidence>
<proteinExistence type="predicted"/>
<comment type="subcellular location">
    <subcellularLocation>
        <location evidence="1">Membrane</location>
        <topology evidence="1">Multi-pass membrane protein</topology>
    </subcellularLocation>
</comment>
<dbReference type="InterPro" id="IPR006076">
    <property type="entry name" value="FAD-dep_OxRdtase"/>
</dbReference>
<keyword evidence="3 7" id="KW-1133">Transmembrane helix</keyword>
<dbReference type="InterPro" id="IPR036188">
    <property type="entry name" value="FAD/NAD-bd_sf"/>
</dbReference>
<accession>B1Z0Q4</accession>
<dbReference type="EMBL" id="CP001026">
    <property type="protein sequence ID" value="ACB67606.1"/>
    <property type="molecule type" value="Genomic_DNA"/>
</dbReference>
<feature type="transmembrane region" description="Helical" evidence="7">
    <location>
        <begin position="73"/>
        <end position="92"/>
    </location>
</feature>
<feature type="domain" description="Amino acid permease/ SLC12A" evidence="8">
    <location>
        <begin position="2"/>
        <end position="135"/>
    </location>
</feature>
<evidence type="ECO:0000256" key="6">
    <source>
        <dbReference type="SAM" id="MobiDB-lite"/>
    </source>
</evidence>
<dbReference type="Gene3D" id="3.50.50.60">
    <property type="entry name" value="FAD/NAD(P)-binding domain"/>
    <property type="match status" value="1"/>
</dbReference>
<dbReference type="HOGENOM" id="CLU_420744_0_0_4"/>
<dbReference type="AlphaFoldDB" id="B1Z0Q4"/>
<feature type="region of interest" description="Disordered" evidence="6">
    <location>
        <begin position="170"/>
        <end position="201"/>
    </location>
</feature>
<evidence type="ECO:0000256" key="4">
    <source>
        <dbReference type="ARBA" id="ARBA00023002"/>
    </source>
</evidence>
<keyword evidence="4" id="KW-0560">Oxidoreductase</keyword>
<name>B1Z0Q4_BURA4</name>
<keyword evidence="2 7" id="KW-0812">Transmembrane</keyword>
<feature type="transmembrane region" description="Helical" evidence="7">
    <location>
        <begin position="104"/>
        <end position="127"/>
    </location>
</feature>
<feature type="domain" description="FAD dependent oxidoreductase" evidence="9">
    <location>
        <begin position="254"/>
        <end position="604"/>
    </location>
</feature>
<evidence type="ECO:0000313" key="11">
    <source>
        <dbReference type="Proteomes" id="UP000001680"/>
    </source>
</evidence>
<evidence type="ECO:0000256" key="5">
    <source>
        <dbReference type="ARBA" id="ARBA00023136"/>
    </source>
</evidence>
<dbReference type="GO" id="GO:0016491">
    <property type="term" value="F:oxidoreductase activity"/>
    <property type="evidence" value="ECO:0007669"/>
    <property type="project" value="UniProtKB-KW"/>
</dbReference>
<evidence type="ECO:0000256" key="1">
    <source>
        <dbReference type="ARBA" id="ARBA00004141"/>
    </source>
</evidence>
<organism evidence="10 11">
    <name type="scientific">Burkholderia ambifaria (strain MC40-6)</name>
    <dbReference type="NCBI Taxonomy" id="398577"/>
    <lineage>
        <taxon>Bacteria</taxon>
        <taxon>Pseudomonadati</taxon>
        <taxon>Pseudomonadota</taxon>
        <taxon>Betaproteobacteria</taxon>
        <taxon>Burkholderiales</taxon>
        <taxon>Burkholderiaceae</taxon>
        <taxon>Burkholderia</taxon>
        <taxon>Burkholderia cepacia complex</taxon>
    </lineage>
</organism>
<evidence type="ECO:0000313" key="10">
    <source>
        <dbReference type="EMBL" id="ACB67606.1"/>
    </source>
</evidence>
<sequence length="651" mass="71081">MPRNALYATTAVGALCFLTSLYGDKTVYLWLLNTSGMAGFITWLGIAISHYRFRKGLLKQGYRLDQLPYRSKWFPFGPIFAFVLCAVVALGQDYQAFMGSKIDWASVAATYIGVPFFLAIWLGYALVRKCRLVRCEDMEIAPWIERNATPDTTQKPDAGYPAFVASPANPTPGASRPVSPTSPVIPVTQRPPPERGGRCAENPIRRGARVQARSTRAACFSAVKSHRNRMQNFYEATVTRQPYPQLTGPIDTQVCIVGGGLAGLCTALGLVERGVQDVVVLDGERVGFGASGRNGGFVFGGYSLDNADLLRALGRDEGRRLYRLTVDAVELIRARIARYGIDCDIVDEGVMLANWFDDPSRLESVRTLMKQEFNVDWEPVATDALRARLKTQRYHGGLFEPNAFHFHPLKYVLGVAAAASRGGARVYERSAALGIAREGAGYVVRTAQGTVRAKDVVFAGGGYARGVSPRIERAVLPIATYVIATEPLGTRLPDAIDAPYAIYDTRFAFDYYRPLKDTRILWGGRISVLDRGPDAIARLLRRDLLRVYPQLGGVKVEYAWGGLMSYARHKMPQIGRDADGVWHAIAFGGHGMAPTTVAGEALAAALAGERPVPEGFAAFGLTRTFGLAGLAAAQLTYTAYQARDALASCRR</sequence>
<keyword evidence="5 7" id="KW-0472">Membrane</keyword>
<dbReference type="PANTHER" id="PTHR13847:SF281">
    <property type="entry name" value="FAD DEPENDENT OXIDOREDUCTASE DOMAIN-CONTAINING PROTEIN"/>
    <property type="match status" value="1"/>
</dbReference>
<dbReference type="Gene3D" id="3.30.9.10">
    <property type="entry name" value="D-Amino Acid Oxidase, subunit A, domain 2"/>
    <property type="match status" value="1"/>
</dbReference>
<dbReference type="KEGG" id="bac:BamMC406_5161"/>
<feature type="transmembrane region" description="Helical" evidence="7">
    <location>
        <begin position="33"/>
        <end position="53"/>
    </location>
</feature>
<dbReference type="Proteomes" id="UP000001680">
    <property type="component" value="Chromosome 2"/>
</dbReference>
<evidence type="ECO:0000259" key="8">
    <source>
        <dbReference type="Pfam" id="PF00324"/>
    </source>
</evidence>
<dbReference type="Pfam" id="PF00324">
    <property type="entry name" value="AA_permease"/>
    <property type="match status" value="1"/>
</dbReference>
<dbReference type="InterPro" id="IPR004841">
    <property type="entry name" value="AA-permease/SLC12A_dom"/>
</dbReference>
<protein>
    <submittedName>
        <fullName evidence="10">FAD dependent oxidoreductase</fullName>
    </submittedName>
</protein>
<dbReference type="GO" id="GO:0005737">
    <property type="term" value="C:cytoplasm"/>
    <property type="evidence" value="ECO:0007669"/>
    <property type="project" value="TreeGrafter"/>
</dbReference>
<evidence type="ECO:0000256" key="7">
    <source>
        <dbReference type="SAM" id="Phobius"/>
    </source>
</evidence>
<dbReference type="PANTHER" id="PTHR13847">
    <property type="entry name" value="SARCOSINE DEHYDROGENASE-RELATED"/>
    <property type="match status" value="1"/>
</dbReference>
<dbReference type="Gene3D" id="1.20.1740.10">
    <property type="entry name" value="Amino acid/polyamine transporter I"/>
    <property type="match status" value="1"/>
</dbReference>
<dbReference type="GO" id="GO:0055085">
    <property type="term" value="P:transmembrane transport"/>
    <property type="evidence" value="ECO:0007669"/>
    <property type="project" value="InterPro"/>
</dbReference>
<evidence type="ECO:0000256" key="2">
    <source>
        <dbReference type="ARBA" id="ARBA00022692"/>
    </source>
</evidence>
<dbReference type="SUPFAM" id="SSF51905">
    <property type="entry name" value="FAD/NAD(P)-binding domain"/>
    <property type="match status" value="1"/>
</dbReference>
<gene>
    <name evidence="10" type="ordered locus">BamMC406_5161</name>
</gene>
<evidence type="ECO:0000256" key="3">
    <source>
        <dbReference type="ARBA" id="ARBA00022989"/>
    </source>
</evidence>
<dbReference type="Pfam" id="PF01266">
    <property type="entry name" value="DAO"/>
    <property type="match status" value="1"/>
</dbReference>